<dbReference type="AlphaFoldDB" id="A0AA38CWL7"/>
<comment type="caution">
    <text evidence="10">The sequence shown here is derived from an EMBL/GenBank/DDBJ whole genome shotgun (WGS) entry which is preliminary data.</text>
</comment>
<keyword evidence="2 5" id="KW-0238">DNA-binding</keyword>
<dbReference type="SMART" id="SM01188">
    <property type="entry name" value="ELK"/>
    <property type="match status" value="1"/>
</dbReference>
<keyword evidence="4 5" id="KW-0539">Nucleus</keyword>
<feature type="DNA-binding region" description="Homeobox; TALE-type" evidence="5">
    <location>
        <begin position="319"/>
        <end position="382"/>
    </location>
</feature>
<keyword evidence="3 5" id="KW-0371">Homeobox</keyword>
<dbReference type="Pfam" id="PF03790">
    <property type="entry name" value="KNOX1"/>
    <property type="match status" value="1"/>
</dbReference>
<evidence type="ECO:0000256" key="4">
    <source>
        <dbReference type="ARBA" id="ARBA00023242"/>
    </source>
</evidence>
<dbReference type="SMART" id="SM01255">
    <property type="entry name" value="KNOX1"/>
    <property type="match status" value="1"/>
</dbReference>
<dbReference type="InterPro" id="IPR017970">
    <property type="entry name" value="Homeobox_CS"/>
</dbReference>
<comment type="subcellular location">
    <subcellularLocation>
        <location evidence="1 5">Nucleus</location>
    </subcellularLocation>
</comment>
<sequence length="406" mass="46309">MEHLNAQVSSLYGMNMGEYGDPGGSSMMAFMTAHQGDGEGIITARVPLHSLHNGQAAEILPVFQNNKLQRQSQAIMEQQVTVKPVTSVPPAKIEGGCHGLPNRLRFDKDNAVDCFPESTSVHFVSQTPETDNIRFSSGSRTSPFTTDGDEEEVDAVKAKILAHPQYHSLLEAYFNCQKVGAPPEVVAQLEDAVTDHENQLNQRTLNIEMDPELDRFMEAYREMFSTYKDELTKPFDEAMSFFNTIETQLNSLTNGTISISPSAESDDKRGGGSSEEEECSTVEMEYEEVVHNHSEDRELKDRLLRKYSGYLSSLRQEFMKKKKKGKLPKDSRQTLLDWWNLHYKWPYPSETEKVALAERTGLDQKQINNWFINQRKRHWKPSEDAQFVLMDTRTPHTTAFFMERHS</sequence>
<accession>A0AA38CWL7</accession>
<evidence type="ECO:0000259" key="8">
    <source>
        <dbReference type="PROSITE" id="PS50071"/>
    </source>
</evidence>
<dbReference type="GO" id="GO:0005634">
    <property type="term" value="C:nucleus"/>
    <property type="evidence" value="ECO:0007669"/>
    <property type="project" value="UniProtKB-SubCell"/>
</dbReference>
<dbReference type="InterPro" id="IPR005541">
    <property type="entry name" value="KNOX2"/>
</dbReference>
<protein>
    <submittedName>
        <fullName evidence="10">Uncharacterized protein</fullName>
    </submittedName>
</protein>
<dbReference type="SMART" id="SM00389">
    <property type="entry name" value="HOX"/>
    <property type="match status" value="1"/>
</dbReference>
<feature type="domain" description="Homeobox" evidence="8">
    <location>
        <begin position="318"/>
        <end position="381"/>
    </location>
</feature>
<dbReference type="EMBL" id="JAHRHJ020000008">
    <property type="protein sequence ID" value="KAH9304713.1"/>
    <property type="molecule type" value="Genomic_DNA"/>
</dbReference>
<evidence type="ECO:0000256" key="1">
    <source>
        <dbReference type="ARBA" id="ARBA00004123"/>
    </source>
</evidence>
<dbReference type="Proteomes" id="UP000824469">
    <property type="component" value="Unassembled WGS sequence"/>
</dbReference>
<dbReference type="InterPro" id="IPR050224">
    <property type="entry name" value="TALE_homeobox"/>
</dbReference>
<name>A0AA38CWL7_TAXCH</name>
<organism evidence="10 11">
    <name type="scientific">Taxus chinensis</name>
    <name type="common">Chinese yew</name>
    <name type="synonym">Taxus wallichiana var. chinensis</name>
    <dbReference type="NCBI Taxonomy" id="29808"/>
    <lineage>
        <taxon>Eukaryota</taxon>
        <taxon>Viridiplantae</taxon>
        <taxon>Streptophyta</taxon>
        <taxon>Embryophyta</taxon>
        <taxon>Tracheophyta</taxon>
        <taxon>Spermatophyta</taxon>
        <taxon>Pinopsida</taxon>
        <taxon>Pinidae</taxon>
        <taxon>Conifers II</taxon>
        <taxon>Cupressales</taxon>
        <taxon>Taxaceae</taxon>
        <taxon>Taxus</taxon>
    </lineage>
</organism>
<dbReference type="PROSITE" id="PS51213">
    <property type="entry name" value="ELK"/>
    <property type="match status" value="1"/>
</dbReference>
<proteinExistence type="inferred from homology"/>
<evidence type="ECO:0000313" key="10">
    <source>
        <dbReference type="EMBL" id="KAH9304713.1"/>
    </source>
</evidence>
<dbReference type="InterPro" id="IPR005540">
    <property type="entry name" value="KNOX1"/>
</dbReference>
<dbReference type="Gene3D" id="1.10.10.60">
    <property type="entry name" value="Homeodomain-like"/>
    <property type="match status" value="1"/>
</dbReference>
<evidence type="ECO:0000256" key="7">
    <source>
        <dbReference type="SAM" id="MobiDB-lite"/>
    </source>
</evidence>
<evidence type="ECO:0000256" key="6">
    <source>
        <dbReference type="PROSITE-ProRule" id="PRU00559"/>
    </source>
</evidence>
<feature type="domain" description="ELK" evidence="9">
    <location>
        <begin position="298"/>
        <end position="318"/>
    </location>
</feature>
<evidence type="ECO:0000256" key="3">
    <source>
        <dbReference type="ARBA" id="ARBA00023155"/>
    </source>
</evidence>
<comment type="similarity">
    <text evidence="6">Belongs to the TALE/KNOX homeobox family.</text>
</comment>
<dbReference type="Pfam" id="PF03789">
    <property type="entry name" value="ELK"/>
    <property type="match status" value="1"/>
</dbReference>
<dbReference type="InterPro" id="IPR008422">
    <property type="entry name" value="KN_HD"/>
</dbReference>
<feature type="compositionally biased region" description="Polar residues" evidence="7">
    <location>
        <begin position="253"/>
        <end position="263"/>
    </location>
</feature>
<gene>
    <name evidence="10" type="ORF">KI387_009117</name>
</gene>
<dbReference type="GO" id="GO:0000981">
    <property type="term" value="F:DNA-binding transcription factor activity, RNA polymerase II-specific"/>
    <property type="evidence" value="ECO:0007669"/>
    <property type="project" value="InterPro"/>
</dbReference>
<evidence type="ECO:0000259" key="9">
    <source>
        <dbReference type="PROSITE" id="PS51213"/>
    </source>
</evidence>
<dbReference type="PROSITE" id="PS00027">
    <property type="entry name" value="HOMEOBOX_1"/>
    <property type="match status" value="1"/>
</dbReference>
<keyword evidence="11" id="KW-1185">Reference proteome</keyword>
<dbReference type="PANTHER" id="PTHR11850">
    <property type="entry name" value="HOMEOBOX PROTEIN TRANSCRIPTION FACTORS"/>
    <property type="match status" value="1"/>
</dbReference>
<dbReference type="Pfam" id="PF05920">
    <property type="entry name" value="Homeobox_KN"/>
    <property type="match status" value="1"/>
</dbReference>
<dbReference type="Pfam" id="PF03791">
    <property type="entry name" value="KNOX2"/>
    <property type="match status" value="1"/>
</dbReference>
<dbReference type="InterPro" id="IPR005539">
    <property type="entry name" value="ELK_dom"/>
</dbReference>
<dbReference type="InterPro" id="IPR001356">
    <property type="entry name" value="HD"/>
</dbReference>
<dbReference type="PROSITE" id="PS50071">
    <property type="entry name" value="HOMEOBOX_2"/>
    <property type="match status" value="1"/>
</dbReference>
<dbReference type="GO" id="GO:0003677">
    <property type="term" value="F:DNA binding"/>
    <property type="evidence" value="ECO:0007669"/>
    <property type="project" value="UniProtKB-UniRule"/>
</dbReference>
<feature type="region of interest" description="Disordered" evidence="7">
    <location>
        <begin position="253"/>
        <end position="282"/>
    </location>
</feature>
<evidence type="ECO:0000256" key="2">
    <source>
        <dbReference type="ARBA" id="ARBA00023125"/>
    </source>
</evidence>
<dbReference type="SUPFAM" id="SSF46689">
    <property type="entry name" value="Homeodomain-like"/>
    <property type="match status" value="1"/>
</dbReference>
<reference evidence="10 11" key="1">
    <citation type="journal article" date="2021" name="Nat. Plants">
        <title>The Taxus genome provides insights into paclitaxel biosynthesis.</title>
        <authorList>
            <person name="Xiong X."/>
            <person name="Gou J."/>
            <person name="Liao Q."/>
            <person name="Li Y."/>
            <person name="Zhou Q."/>
            <person name="Bi G."/>
            <person name="Li C."/>
            <person name="Du R."/>
            <person name="Wang X."/>
            <person name="Sun T."/>
            <person name="Guo L."/>
            <person name="Liang H."/>
            <person name="Lu P."/>
            <person name="Wu Y."/>
            <person name="Zhang Z."/>
            <person name="Ro D.K."/>
            <person name="Shang Y."/>
            <person name="Huang S."/>
            <person name="Yan J."/>
        </authorList>
    </citation>
    <scope>NUCLEOTIDE SEQUENCE [LARGE SCALE GENOMIC DNA]</scope>
    <source>
        <strain evidence="10">Ta-2019</strain>
    </source>
</reference>
<evidence type="ECO:0000313" key="11">
    <source>
        <dbReference type="Proteomes" id="UP000824469"/>
    </source>
</evidence>
<dbReference type="SMART" id="SM01256">
    <property type="entry name" value="KNOX2"/>
    <property type="match status" value="1"/>
</dbReference>
<evidence type="ECO:0000256" key="5">
    <source>
        <dbReference type="PROSITE-ProRule" id="PRU00108"/>
    </source>
</evidence>
<dbReference type="InterPro" id="IPR009057">
    <property type="entry name" value="Homeodomain-like_sf"/>
</dbReference>
<dbReference type="CDD" id="cd00086">
    <property type="entry name" value="homeodomain"/>
    <property type="match status" value="1"/>
</dbReference>